<evidence type="ECO:0000256" key="1">
    <source>
        <dbReference type="SAM" id="MobiDB-lite"/>
    </source>
</evidence>
<dbReference type="AlphaFoldDB" id="A0A6A4KH93"/>
<feature type="region of interest" description="Disordered" evidence="1">
    <location>
        <begin position="25"/>
        <end position="120"/>
    </location>
</feature>
<dbReference type="EMBL" id="WIXP02000012">
    <property type="protein sequence ID" value="KAF6201653.1"/>
    <property type="molecule type" value="Genomic_DNA"/>
</dbReference>
<feature type="compositionally biased region" description="Basic and acidic residues" evidence="1">
    <location>
        <begin position="180"/>
        <end position="206"/>
    </location>
</feature>
<feature type="compositionally biased region" description="Low complexity" evidence="1">
    <location>
        <begin position="228"/>
        <end position="249"/>
    </location>
</feature>
<feature type="region of interest" description="Disordered" evidence="1">
    <location>
        <begin position="273"/>
        <end position="307"/>
    </location>
</feature>
<proteinExistence type="predicted"/>
<feature type="compositionally biased region" description="Basic residues" evidence="1">
    <location>
        <begin position="33"/>
        <end position="46"/>
    </location>
</feature>
<organism evidence="2 3">
    <name type="scientific">Apolygus lucorum</name>
    <name type="common">Small green plant bug</name>
    <name type="synonym">Lygocoris lucorum</name>
    <dbReference type="NCBI Taxonomy" id="248454"/>
    <lineage>
        <taxon>Eukaryota</taxon>
        <taxon>Metazoa</taxon>
        <taxon>Ecdysozoa</taxon>
        <taxon>Arthropoda</taxon>
        <taxon>Hexapoda</taxon>
        <taxon>Insecta</taxon>
        <taxon>Pterygota</taxon>
        <taxon>Neoptera</taxon>
        <taxon>Paraneoptera</taxon>
        <taxon>Hemiptera</taxon>
        <taxon>Heteroptera</taxon>
        <taxon>Panheteroptera</taxon>
        <taxon>Cimicomorpha</taxon>
        <taxon>Miridae</taxon>
        <taxon>Mirini</taxon>
        <taxon>Apolygus</taxon>
    </lineage>
</organism>
<dbReference type="Proteomes" id="UP000466442">
    <property type="component" value="Linkage Group LG12"/>
</dbReference>
<name>A0A6A4KH93_APOLU</name>
<protein>
    <submittedName>
        <fullName evidence="2">Uncharacterized protein</fullName>
    </submittedName>
</protein>
<reference evidence="2" key="1">
    <citation type="journal article" date="2021" name="Mol. Ecol. Resour.">
        <title>Apolygus lucorum genome provides insights into omnivorousness and mesophyll feeding.</title>
        <authorList>
            <person name="Liu Y."/>
            <person name="Liu H."/>
            <person name="Wang H."/>
            <person name="Huang T."/>
            <person name="Liu B."/>
            <person name="Yang B."/>
            <person name="Yin L."/>
            <person name="Li B."/>
            <person name="Zhang Y."/>
            <person name="Zhang S."/>
            <person name="Jiang F."/>
            <person name="Zhang X."/>
            <person name="Ren Y."/>
            <person name="Wang B."/>
            <person name="Wang S."/>
            <person name="Lu Y."/>
            <person name="Wu K."/>
            <person name="Fan W."/>
            <person name="Wang G."/>
        </authorList>
    </citation>
    <scope>NUCLEOTIDE SEQUENCE</scope>
    <source>
        <strain evidence="2">12Hb</strain>
    </source>
</reference>
<feature type="compositionally biased region" description="Polar residues" evidence="1">
    <location>
        <begin position="61"/>
        <end position="81"/>
    </location>
</feature>
<evidence type="ECO:0000313" key="2">
    <source>
        <dbReference type="EMBL" id="KAF6201653.1"/>
    </source>
</evidence>
<accession>A0A6A4KH93</accession>
<gene>
    <name evidence="2" type="ORF">GE061_004046</name>
</gene>
<keyword evidence="3" id="KW-1185">Reference proteome</keyword>
<evidence type="ECO:0000313" key="3">
    <source>
        <dbReference type="Proteomes" id="UP000466442"/>
    </source>
</evidence>
<feature type="region of interest" description="Disordered" evidence="1">
    <location>
        <begin position="180"/>
        <end position="252"/>
    </location>
</feature>
<sequence>MNMLDLATYLPKLGRLTASFAASADENSIAVSRHNRRKKRSSKHNKKDVTVMLVKKPIVTSHPNAYRSNQWTRASSPTKRQPSIALPKARKVPQQPRKAKTGRPTSRPPEKLIKSVTQSSEMNNSIELQKIHQALEEFKAQRDQFVHSLGGLQRKLLKFRVPNLFASSISVEKLTAKTKHSYDPNARKNHEKRKEKTVEKPAETPKEKRRKDVRSVSQHFYLADMTESESTSSSSSSSSSSDGSQGGDTSEMELSKRKVNKYLDYDLIPIQPPESRRLEKTNSLLSQGKKSVAKKSSKLSSGKPLNAQLTQLRRGVSEMAKWIPSKGEAGKQKAAQRGVEASLESECLASHPLSPKTRAAVTSEFKRLKKTSEMKLRNKLKKL</sequence>
<comment type="caution">
    <text evidence="2">The sequence shown here is derived from an EMBL/GenBank/DDBJ whole genome shotgun (WGS) entry which is preliminary data.</text>
</comment>